<dbReference type="InterPro" id="IPR011990">
    <property type="entry name" value="TPR-like_helical_dom_sf"/>
</dbReference>
<dbReference type="GO" id="GO:0005769">
    <property type="term" value="C:early endosome"/>
    <property type="evidence" value="ECO:0007669"/>
    <property type="project" value="TreeGrafter"/>
</dbReference>
<dbReference type="Gene3D" id="1.25.40.10">
    <property type="entry name" value="Tetratricopeptide repeat domain"/>
    <property type="match status" value="1"/>
</dbReference>
<dbReference type="Proteomes" id="UP000887568">
    <property type="component" value="Unplaced"/>
</dbReference>
<dbReference type="AlphaFoldDB" id="A0A914AM55"/>
<dbReference type="EnsemblMetazoa" id="XM_038208586.1">
    <property type="protein sequence ID" value="XP_038064514.1"/>
    <property type="gene ID" value="LOC119734944"/>
</dbReference>
<evidence type="ECO:0008006" key="3">
    <source>
        <dbReference type="Google" id="ProtNLM"/>
    </source>
</evidence>
<protein>
    <recommendedName>
        <fullName evidence="3">Factor VIII intron 22 protein</fullName>
    </recommendedName>
</protein>
<evidence type="ECO:0000313" key="2">
    <source>
        <dbReference type="Proteomes" id="UP000887568"/>
    </source>
</evidence>
<reference evidence="1" key="1">
    <citation type="submission" date="2022-11" db="UniProtKB">
        <authorList>
            <consortium name="EnsemblMetazoa"/>
        </authorList>
    </citation>
    <scope>IDENTIFICATION</scope>
</reference>
<dbReference type="OrthoDB" id="10249246at2759"/>
<dbReference type="PANTHER" id="PTHR16797">
    <property type="entry name" value="FACTOR VIII-ASSOCIATED GENE 1"/>
    <property type="match status" value="1"/>
</dbReference>
<dbReference type="PANTHER" id="PTHR16797:SF4">
    <property type="entry name" value="40-KDA HUNTINGTIN-ASSOCIATED PROTEIN"/>
    <property type="match status" value="1"/>
</dbReference>
<sequence length="319" mass="35527">MDRDTDFLGRYRSISSKLKKRFLRKPNVAEASDQFGSLVKTLENQECASYAAVCCLAKARCEHTLSNMPAEAEALVSAAHHFMHAEEGDHALKCPSFEENLTAAINCYNHAVRVYIEMKQPALAATLSIQLAESLRKLEKRGEAMGHYQRAADLQYQSPLDCLHSLGNVASCKIETGDFDGALGVLTEMEYLAQERGTSGQGAKPIGAFSDVLANCQVSRVLLLMLLQPTPQRIRPEHAQTLERYAWESTEESSPVVECLSEELFLLMQSVVMACQSRDIDSLQALQADLWNHLTSEQNHLLHLVITKLSHADQETTYE</sequence>
<dbReference type="SUPFAM" id="SSF48452">
    <property type="entry name" value="TPR-like"/>
    <property type="match status" value="1"/>
</dbReference>
<dbReference type="RefSeq" id="XP_038064514.1">
    <property type="nucleotide sequence ID" value="XM_038208586.1"/>
</dbReference>
<accession>A0A914AM55</accession>
<keyword evidence="2" id="KW-1185">Reference proteome</keyword>
<dbReference type="GeneID" id="119734944"/>
<proteinExistence type="predicted"/>
<dbReference type="Pfam" id="PF14938">
    <property type="entry name" value="SNAP"/>
    <property type="match status" value="1"/>
</dbReference>
<dbReference type="InterPro" id="IPR039494">
    <property type="entry name" value="F8A"/>
</dbReference>
<dbReference type="GO" id="GO:0099518">
    <property type="term" value="P:vesicle cytoskeletal trafficking"/>
    <property type="evidence" value="ECO:0007669"/>
    <property type="project" value="TreeGrafter"/>
</dbReference>
<evidence type="ECO:0000313" key="1">
    <source>
        <dbReference type="EnsemblMetazoa" id="XP_038064514.1"/>
    </source>
</evidence>
<name>A0A914AM55_PATMI</name>
<organism evidence="1 2">
    <name type="scientific">Patiria miniata</name>
    <name type="common">Bat star</name>
    <name type="synonym">Asterina miniata</name>
    <dbReference type="NCBI Taxonomy" id="46514"/>
    <lineage>
        <taxon>Eukaryota</taxon>
        <taxon>Metazoa</taxon>
        <taxon>Echinodermata</taxon>
        <taxon>Eleutherozoa</taxon>
        <taxon>Asterozoa</taxon>
        <taxon>Asteroidea</taxon>
        <taxon>Valvatacea</taxon>
        <taxon>Valvatida</taxon>
        <taxon>Asterinidae</taxon>
        <taxon>Patiria</taxon>
    </lineage>
</organism>
<dbReference type="OMA" id="ELWQYAG"/>